<organism evidence="2 3">
    <name type="scientific">Trametes coccinea (strain BRFM310)</name>
    <name type="common">Pycnoporus coccineus</name>
    <dbReference type="NCBI Taxonomy" id="1353009"/>
    <lineage>
        <taxon>Eukaryota</taxon>
        <taxon>Fungi</taxon>
        <taxon>Dikarya</taxon>
        <taxon>Basidiomycota</taxon>
        <taxon>Agaricomycotina</taxon>
        <taxon>Agaricomycetes</taxon>
        <taxon>Polyporales</taxon>
        <taxon>Polyporaceae</taxon>
        <taxon>Trametes</taxon>
    </lineage>
</organism>
<dbReference type="Proteomes" id="UP000193067">
    <property type="component" value="Unassembled WGS sequence"/>
</dbReference>
<accession>A0A1Y2I6I4</accession>
<dbReference type="AlphaFoldDB" id="A0A1Y2I6I4"/>
<feature type="region of interest" description="Disordered" evidence="1">
    <location>
        <begin position="46"/>
        <end position="110"/>
    </location>
</feature>
<proteinExistence type="predicted"/>
<evidence type="ECO:0000313" key="2">
    <source>
        <dbReference type="EMBL" id="OSC96253.1"/>
    </source>
</evidence>
<evidence type="ECO:0000256" key="1">
    <source>
        <dbReference type="SAM" id="MobiDB-lite"/>
    </source>
</evidence>
<reference evidence="2 3" key="1">
    <citation type="journal article" date="2015" name="Biotechnol. Biofuels">
        <title>Enhanced degradation of softwood versus hardwood by the white-rot fungus Pycnoporus coccineus.</title>
        <authorList>
            <person name="Couturier M."/>
            <person name="Navarro D."/>
            <person name="Chevret D."/>
            <person name="Henrissat B."/>
            <person name="Piumi F."/>
            <person name="Ruiz-Duenas F.J."/>
            <person name="Martinez A.T."/>
            <person name="Grigoriev I.V."/>
            <person name="Riley R."/>
            <person name="Lipzen A."/>
            <person name="Berrin J.G."/>
            <person name="Master E.R."/>
            <person name="Rosso M.N."/>
        </authorList>
    </citation>
    <scope>NUCLEOTIDE SEQUENCE [LARGE SCALE GENOMIC DNA]</scope>
    <source>
        <strain evidence="2 3">BRFM310</strain>
    </source>
</reference>
<protein>
    <submittedName>
        <fullName evidence="2">Uncharacterized protein</fullName>
    </submittedName>
</protein>
<dbReference type="EMBL" id="KZ084204">
    <property type="protein sequence ID" value="OSC96253.1"/>
    <property type="molecule type" value="Genomic_DNA"/>
</dbReference>
<keyword evidence="3" id="KW-1185">Reference proteome</keyword>
<gene>
    <name evidence="2" type="ORF">PYCCODRAFT_1441180</name>
</gene>
<sequence>MALRVALSSTPACVKRRRNHHYHVVRHAFSCIVRFRRRRLTPHWNSGPITTSNEGASARLTPPSRVRSHGRCGPFAIPNHSYARKNPTPASTASRTNAHARRRGPGVTPRHLAQNNAMVPDLFSAVPVQWAATVVTMIPRVDVCARWCSVCAHRCRR</sequence>
<evidence type="ECO:0000313" key="3">
    <source>
        <dbReference type="Proteomes" id="UP000193067"/>
    </source>
</evidence>
<feature type="compositionally biased region" description="Polar residues" evidence="1">
    <location>
        <begin position="88"/>
        <end position="97"/>
    </location>
</feature>
<feature type="compositionally biased region" description="Polar residues" evidence="1">
    <location>
        <begin position="46"/>
        <end position="55"/>
    </location>
</feature>
<name>A0A1Y2I6I4_TRAC3</name>